<evidence type="ECO:0000256" key="2">
    <source>
        <dbReference type="ARBA" id="ARBA00002184"/>
    </source>
</evidence>
<keyword evidence="8" id="KW-0378">Hydrolase</keyword>
<proteinExistence type="inferred from homology"/>
<evidence type="ECO:0000256" key="1">
    <source>
        <dbReference type="ARBA" id="ARBA00001947"/>
    </source>
</evidence>
<keyword evidence="7" id="KW-0479">Metal-binding</keyword>
<dbReference type="Pfam" id="PF00675">
    <property type="entry name" value="Peptidase_M16"/>
    <property type="match status" value="1"/>
</dbReference>
<dbReference type="PROSITE" id="PS00143">
    <property type="entry name" value="INSULINASE"/>
    <property type="match status" value="1"/>
</dbReference>
<dbReference type="Pfam" id="PF22456">
    <property type="entry name" value="PqqF-like_C_4"/>
    <property type="match status" value="1"/>
</dbReference>
<evidence type="ECO:0000256" key="6">
    <source>
        <dbReference type="ARBA" id="ARBA00022670"/>
    </source>
</evidence>
<feature type="domain" description="Peptidase M16 C-terminal" evidence="16">
    <location>
        <begin position="183"/>
        <end position="345"/>
    </location>
</feature>
<gene>
    <name evidence="19" type="ORF">GCM10011501_05200</name>
</gene>
<dbReference type="InterPro" id="IPR032632">
    <property type="entry name" value="Peptidase_M16_M"/>
</dbReference>
<evidence type="ECO:0000313" key="19">
    <source>
        <dbReference type="EMBL" id="GHE80295.1"/>
    </source>
</evidence>
<evidence type="ECO:0000256" key="9">
    <source>
        <dbReference type="ARBA" id="ARBA00022833"/>
    </source>
</evidence>
<dbReference type="InterPro" id="IPR011249">
    <property type="entry name" value="Metalloenz_LuxS/M16"/>
</dbReference>
<dbReference type="Gene3D" id="3.30.830.10">
    <property type="entry name" value="Metalloenzyme, LuxS/M16 peptidase-like"/>
    <property type="match status" value="4"/>
</dbReference>
<dbReference type="InterPro" id="IPR001431">
    <property type="entry name" value="Pept_M16_Zn_BS"/>
</dbReference>
<dbReference type="InterPro" id="IPR050626">
    <property type="entry name" value="Peptidase_M16"/>
</dbReference>
<evidence type="ECO:0000313" key="20">
    <source>
        <dbReference type="Proteomes" id="UP000626370"/>
    </source>
</evidence>
<dbReference type="InterPro" id="IPR054734">
    <property type="entry name" value="PqqF-like_C_4"/>
</dbReference>
<keyword evidence="6" id="KW-0645">Protease</keyword>
<reference evidence="20" key="1">
    <citation type="journal article" date="2019" name="Int. J. Syst. Evol. Microbiol.">
        <title>The Global Catalogue of Microorganisms (GCM) 10K type strain sequencing project: providing services to taxonomists for standard genome sequencing and annotation.</title>
        <authorList>
            <consortium name="The Broad Institute Genomics Platform"/>
            <consortium name="The Broad Institute Genome Sequencing Center for Infectious Disease"/>
            <person name="Wu L."/>
            <person name="Ma J."/>
        </authorList>
    </citation>
    <scope>NUCLEOTIDE SEQUENCE [LARGE SCALE GENOMIC DNA]</scope>
    <source>
        <strain evidence="20">CGMCC 1.15922</strain>
    </source>
</reference>
<evidence type="ECO:0000259" key="18">
    <source>
        <dbReference type="Pfam" id="PF22456"/>
    </source>
</evidence>
<evidence type="ECO:0000259" key="17">
    <source>
        <dbReference type="Pfam" id="PF16187"/>
    </source>
</evidence>
<name>A0ABQ3IEQ0_9GAMM</name>
<evidence type="ECO:0000256" key="10">
    <source>
        <dbReference type="ARBA" id="ARBA00023049"/>
    </source>
</evidence>
<feature type="domain" description="Coenzyme PQQ synthesis protein F-like C-terminal lobe" evidence="18">
    <location>
        <begin position="746"/>
        <end position="845"/>
    </location>
</feature>
<dbReference type="RefSeq" id="WP_189376548.1">
    <property type="nucleotide sequence ID" value="NZ_BNAH01000002.1"/>
</dbReference>
<dbReference type="PANTHER" id="PTHR43690">
    <property type="entry name" value="NARDILYSIN"/>
    <property type="match status" value="1"/>
</dbReference>
<evidence type="ECO:0000256" key="11">
    <source>
        <dbReference type="ARBA" id="ARBA00029597"/>
    </source>
</evidence>
<evidence type="ECO:0000256" key="14">
    <source>
        <dbReference type="RuleBase" id="RU004447"/>
    </source>
</evidence>
<comment type="similarity">
    <text evidence="3 14">Belongs to the peptidase M16 family.</text>
</comment>
<dbReference type="Pfam" id="PF16187">
    <property type="entry name" value="Peptidase_M16_M"/>
    <property type="match status" value="1"/>
</dbReference>
<dbReference type="InterPro" id="IPR011765">
    <property type="entry name" value="Pept_M16_N"/>
</dbReference>
<evidence type="ECO:0000256" key="12">
    <source>
        <dbReference type="ARBA" id="ARBA00031184"/>
    </source>
</evidence>
<evidence type="ECO:0000259" key="15">
    <source>
        <dbReference type="Pfam" id="PF00675"/>
    </source>
</evidence>
<dbReference type="PANTHER" id="PTHR43690:SF18">
    <property type="entry name" value="INSULIN-DEGRADING ENZYME-RELATED"/>
    <property type="match status" value="1"/>
</dbReference>
<organism evidence="19 20">
    <name type="scientific">Thalassotalea profundi</name>
    <dbReference type="NCBI Taxonomy" id="2036687"/>
    <lineage>
        <taxon>Bacteria</taxon>
        <taxon>Pseudomonadati</taxon>
        <taxon>Pseudomonadota</taxon>
        <taxon>Gammaproteobacteria</taxon>
        <taxon>Alteromonadales</taxon>
        <taxon>Colwelliaceae</taxon>
        <taxon>Thalassotalea</taxon>
    </lineage>
</organism>
<evidence type="ECO:0000256" key="13">
    <source>
        <dbReference type="ARBA" id="ARBA00033450"/>
    </source>
</evidence>
<accession>A0ABQ3IEQ0</accession>
<keyword evidence="20" id="KW-1185">Reference proteome</keyword>
<protein>
    <recommendedName>
        <fullName evidence="5">Protease 3</fullName>
        <ecNumber evidence="4">3.4.24.55</ecNumber>
    </recommendedName>
    <alternativeName>
        <fullName evidence="13">Pitrilysin</fullName>
    </alternativeName>
    <alternativeName>
        <fullName evidence="12">Protease III</fullName>
    </alternativeName>
    <alternativeName>
        <fullName evidence="11">Protease pi</fullName>
    </alternativeName>
</protein>
<comment type="cofactor">
    <cofactor evidence="1">
        <name>Zn(2+)</name>
        <dbReference type="ChEBI" id="CHEBI:29105"/>
    </cofactor>
</comment>
<evidence type="ECO:0000259" key="16">
    <source>
        <dbReference type="Pfam" id="PF05193"/>
    </source>
</evidence>
<evidence type="ECO:0000256" key="3">
    <source>
        <dbReference type="ARBA" id="ARBA00007261"/>
    </source>
</evidence>
<dbReference type="EC" id="3.4.24.55" evidence="4"/>
<evidence type="ECO:0000256" key="8">
    <source>
        <dbReference type="ARBA" id="ARBA00022801"/>
    </source>
</evidence>
<evidence type="ECO:0000256" key="4">
    <source>
        <dbReference type="ARBA" id="ARBA00012449"/>
    </source>
</evidence>
<evidence type="ECO:0000256" key="7">
    <source>
        <dbReference type="ARBA" id="ARBA00022723"/>
    </source>
</evidence>
<comment type="function">
    <text evidence="2">Endopeptidase that degrades small peptides of less than 7 kDa, such as glucagon and insulin.</text>
</comment>
<evidence type="ECO:0000256" key="5">
    <source>
        <dbReference type="ARBA" id="ARBA00017565"/>
    </source>
</evidence>
<feature type="domain" description="Peptidase M16 middle/third" evidence="17">
    <location>
        <begin position="366"/>
        <end position="641"/>
    </location>
</feature>
<dbReference type="Proteomes" id="UP000626370">
    <property type="component" value="Unassembled WGS sequence"/>
</dbReference>
<sequence>MKKSPNDHKQYKALTLANGLRVFLVHNNESSKSAAALAVNVGHFNDPIERQGLAHFLEHMLFLGTEKYPDGSEYQQFISQYGGSNNAWTATEHTCFFFDIHHSHFDEAIDRFSQFFISPLLSQEFVNKERKNIDAEFKLKLKDDIRRLYDVHKETVNPQHPFAKFSVGNSETLADHENSQLHAEVRTFFEDYYLAKAMTLVLEGPQKIEELSQIAKEKFSAVNAAQRKANTIEQPLYLPEHLQKLIKVQPVKDDKQLIISFALPNINEFYRNKPEATLVYLLGHEGKGSILSLLKQQNLALALTAGSGIHGANFKDFNISIKLTDTGEANINQIITIVFQYIALIEPAQLAEFYYQEKKSLAEISFQYHEKSKPIDSACQLAISMQHYTNDDVLYGDYAMDGLDRNLLSYLLSFLKPQNMRLIAIGKNKDFDHVSQWYRVPYSISPITNSLIQKWSSCKNNDALFLPPKNNYIVVQPEILTNEEPKRLLPEIISQESGLTIWFQQDTLFKVPKGYIYINIDNPSVIESVENIAMTRLFVDLFSDDIVEEFYDAELAGINYHLYSNQGGLTLQLSGLSEKQPELLKHLLKRLQEFQCIEDKFDLFKQQLLTHWENANNNKSISQLFAILSSLMQPSNPSSQLLADALAPISIQTFKAFYQNLFSQISIDVFMHGNWHKQHALNLKSIIEQTFQQKYSDKNKVAVPVLNIEKQGQLQLPLTLPEHDHACVIYFPMLSKTLAMTAKTMLASQVLSPDFFQEMRTEKQFGYLVGVSFVPINKYPGLAFYIQSPNIPASELESAMKTFINTSVKIIEKTSEEDWQHLLKGLASQLQEKDSSLRIKSQRFWASICNNDHNFSQKSVLIKELLKISRNDLKNYILENISSINQTPDFISLLSCKTEKNSVSDDLTTKLIEINNICSTKY</sequence>
<comment type="caution">
    <text evidence="19">The sequence shown here is derived from an EMBL/GenBank/DDBJ whole genome shotgun (WGS) entry which is preliminary data.</text>
</comment>
<dbReference type="Pfam" id="PF05193">
    <property type="entry name" value="Peptidase_M16_C"/>
    <property type="match status" value="1"/>
</dbReference>
<keyword evidence="10" id="KW-0482">Metalloprotease</keyword>
<feature type="domain" description="Peptidase M16 N-terminal" evidence="15">
    <location>
        <begin position="21"/>
        <end position="138"/>
    </location>
</feature>
<keyword evidence="9" id="KW-0862">Zinc</keyword>
<dbReference type="SUPFAM" id="SSF63411">
    <property type="entry name" value="LuxS/MPP-like metallohydrolase"/>
    <property type="match status" value="4"/>
</dbReference>
<dbReference type="EMBL" id="BNAH01000002">
    <property type="protein sequence ID" value="GHE80295.1"/>
    <property type="molecule type" value="Genomic_DNA"/>
</dbReference>
<dbReference type="InterPro" id="IPR007863">
    <property type="entry name" value="Peptidase_M16_C"/>
</dbReference>